<name>A0A2H3EEH0_ARMGA</name>
<reference evidence="2" key="1">
    <citation type="journal article" date="2017" name="Nat. Ecol. Evol.">
        <title>Genome expansion and lineage-specific genetic innovations in the forest pathogenic fungi Armillaria.</title>
        <authorList>
            <person name="Sipos G."/>
            <person name="Prasanna A.N."/>
            <person name="Walter M.C."/>
            <person name="O'Connor E."/>
            <person name="Balint B."/>
            <person name="Krizsan K."/>
            <person name="Kiss B."/>
            <person name="Hess J."/>
            <person name="Varga T."/>
            <person name="Slot J."/>
            <person name="Riley R."/>
            <person name="Boka B."/>
            <person name="Rigling D."/>
            <person name="Barry K."/>
            <person name="Lee J."/>
            <person name="Mihaltcheva S."/>
            <person name="LaButti K."/>
            <person name="Lipzen A."/>
            <person name="Waldron R."/>
            <person name="Moloney N.M."/>
            <person name="Sperisen C."/>
            <person name="Kredics L."/>
            <person name="Vagvoelgyi C."/>
            <person name="Patrignani A."/>
            <person name="Fitzpatrick D."/>
            <person name="Nagy I."/>
            <person name="Doyle S."/>
            <person name="Anderson J.B."/>
            <person name="Grigoriev I.V."/>
            <person name="Gueldener U."/>
            <person name="Muensterkoetter M."/>
            <person name="Nagy L.G."/>
        </authorList>
    </citation>
    <scope>NUCLEOTIDE SEQUENCE [LARGE SCALE GENOMIC DNA]</scope>
    <source>
        <strain evidence="2">Ar21-2</strain>
    </source>
</reference>
<evidence type="ECO:0000313" key="1">
    <source>
        <dbReference type="EMBL" id="PBL04611.1"/>
    </source>
</evidence>
<dbReference type="Proteomes" id="UP000217790">
    <property type="component" value="Unassembled WGS sequence"/>
</dbReference>
<accession>A0A2H3EEH0</accession>
<organism evidence="1 2">
    <name type="scientific">Armillaria gallica</name>
    <name type="common">Bulbous honey fungus</name>
    <name type="synonym">Armillaria bulbosa</name>
    <dbReference type="NCBI Taxonomy" id="47427"/>
    <lineage>
        <taxon>Eukaryota</taxon>
        <taxon>Fungi</taxon>
        <taxon>Dikarya</taxon>
        <taxon>Basidiomycota</taxon>
        <taxon>Agaricomycotina</taxon>
        <taxon>Agaricomycetes</taxon>
        <taxon>Agaricomycetidae</taxon>
        <taxon>Agaricales</taxon>
        <taxon>Marasmiineae</taxon>
        <taxon>Physalacriaceae</taxon>
        <taxon>Armillaria</taxon>
    </lineage>
</organism>
<gene>
    <name evidence="1" type="ORF">ARMGADRAFT_1057258</name>
</gene>
<evidence type="ECO:0000313" key="2">
    <source>
        <dbReference type="Proteomes" id="UP000217790"/>
    </source>
</evidence>
<protein>
    <submittedName>
        <fullName evidence="1">Uncharacterized protein</fullName>
    </submittedName>
</protein>
<dbReference type="InParanoid" id="A0A2H3EEH0"/>
<proteinExistence type="predicted"/>
<dbReference type="EMBL" id="KZ293644">
    <property type="protein sequence ID" value="PBL04611.1"/>
    <property type="molecule type" value="Genomic_DNA"/>
</dbReference>
<dbReference type="AlphaFoldDB" id="A0A2H3EEH0"/>
<keyword evidence="2" id="KW-1185">Reference proteome</keyword>
<sequence length="296" mass="33988">MYQTSMKKSVEARTEVTKVKSYERMHQSRYFSQVFKCSTLSDSGKASKTRESVVSRTQMMSHSETEMHLIERKCNLFKRVHMNANANANGNSQGNASVQGLNAKFYVPVYWPPPCYDPLLCGIKAASPSRPFVVALFSVNVARDISIRAEDIERQWVYATYVLELKVNRIPSRSLIRTRKRFPISWTPHHSIPSKFTWHILFSSNRVSGNGYSQGAAFLWSPGVQQAGHELEFLYPTSPISHPFFDISLIWIREMKLKVIVKLVFEKRRSEVPYYSIIHESSVTQRASVDAPVPYR</sequence>